<organism evidence="2 3">
    <name type="scientific">Candidatus Yanofskybacteria bacterium RIFCSPLOWO2_01_FULL_43_22</name>
    <dbReference type="NCBI Taxonomy" id="1802695"/>
    <lineage>
        <taxon>Bacteria</taxon>
        <taxon>Candidatus Yanofskyibacteriota</taxon>
    </lineage>
</organism>
<dbReference type="AlphaFoldDB" id="A0A1F8GEQ1"/>
<reference evidence="2 3" key="1">
    <citation type="journal article" date="2016" name="Nat. Commun.">
        <title>Thousands of microbial genomes shed light on interconnected biogeochemical processes in an aquifer system.</title>
        <authorList>
            <person name="Anantharaman K."/>
            <person name="Brown C.T."/>
            <person name="Hug L.A."/>
            <person name="Sharon I."/>
            <person name="Castelle C.J."/>
            <person name="Probst A.J."/>
            <person name="Thomas B.C."/>
            <person name="Singh A."/>
            <person name="Wilkins M.J."/>
            <person name="Karaoz U."/>
            <person name="Brodie E.L."/>
            <person name="Williams K.H."/>
            <person name="Hubbard S.S."/>
            <person name="Banfield J.F."/>
        </authorList>
    </citation>
    <scope>NUCLEOTIDE SEQUENCE [LARGE SCALE GENOMIC DNA]</scope>
</reference>
<comment type="caution">
    <text evidence="2">The sequence shown here is derived from an EMBL/GenBank/DDBJ whole genome shotgun (WGS) entry which is preliminary data.</text>
</comment>
<dbReference type="Proteomes" id="UP000178911">
    <property type="component" value="Unassembled WGS sequence"/>
</dbReference>
<proteinExistence type="predicted"/>
<sequence>MPQEKERKHRPPGPSQPHNESEERRRTPVDDEIDDLVDEADEIVKRNRENAKKKQPSRE</sequence>
<evidence type="ECO:0000256" key="1">
    <source>
        <dbReference type="SAM" id="MobiDB-lite"/>
    </source>
</evidence>
<dbReference type="EMBL" id="MGKJ01000014">
    <property type="protein sequence ID" value="OGN23862.1"/>
    <property type="molecule type" value="Genomic_DNA"/>
</dbReference>
<protein>
    <submittedName>
        <fullName evidence="2">Uncharacterized protein</fullName>
    </submittedName>
</protein>
<feature type="region of interest" description="Disordered" evidence="1">
    <location>
        <begin position="1"/>
        <end position="35"/>
    </location>
</feature>
<gene>
    <name evidence="2" type="ORF">A3A13_02105</name>
</gene>
<evidence type="ECO:0000313" key="3">
    <source>
        <dbReference type="Proteomes" id="UP000178911"/>
    </source>
</evidence>
<name>A0A1F8GEQ1_9BACT</name>
<dbReference type="STRING" id="1802695.A3A13_02105"/>
<dbReference type="UniPathway" id="UPA00997"/>
<accession>A0A1F8GEQ1</accession>
<feature type="compositionally biased region" description="Basic and acidic residues" evidence="1">
    <location>
        <begin position="19"/>
        <end position="29"/>
    </location>
</feature>
<evidence type="ECO:0000313" key="2">
    <source>
        <dbReference type="EMBL" id="OGN23862.1"/>
    </source>
</evidence>